<evidence type="ECO:0000313" key="6">
    <source>
        <dbReference type="EMBL" id="CUH44728.1"/>
    </source>
</evidence>
<dbReference type="Pfam" id="PF00171">
    <property type="entry name" value="Aldedh"/>
    <property type="match status" value="1"/>
</dbReference>
<gene>
    <name evidence="6" type="primary">aldA_2</name>
    <name evidence="6" type="ORF">RUM4293_03634</name>
</gene>
<evidence type="ECO:0000256" key="1">
    <source>
        <dbReference type="ARBA" id="ARBA00009986"/>
    </source>
</evidence>
<dbReference type="PANTHER" id="PTHR43353">
    <property type="entry name" value="SUCCINATE-SEMIALDEHYDE DEHYDROGENASE, MITOCHONDRIAL"/>
    <property type="match status" value="1"/>
</dbReference>
<protein>
    <submittedName>
        <fullName evidence="6">Lactaldehyde dehydrogenase</fullName>
        <ecNumber evidence="6">1.2.1.22</ecNumber>
    </submittedName>
</protein>
<proteinExistence type="inferred from homology"/>
<evidence type="ECO:0000256" key="2">
    <source>
        <dbReference type="ARBA" id="ARBA00023002"/>
    </source>
</evidence>
<evidence type="ECO:0000256" key="4">
    <source>
        <dbReference type="RuleBase" id="RU003345"/>
    </source>
</evidence>
<dbReference type="Proteomes" id="UP000050786">
    <property type="component" value="Unassembled WGS sequence"/>
</dbReference>
<dbReference type="InterPro" id="IPR016161">
    <property type="entry name" value="Ald_DH/histidinol_DH"/>
</dbReference>
<dbReference type="Gene3D" id="3.40.309.10">
    <property type="entry name" value="Aldehyde Dehydrogenase, Chain A, domain 2"/>
    <property type="match status" value="1"/>
</dbReference>
<dbReference type="InterPro" id="IPR016163">
    <property type="entry name" value="Ald_DH_C"/>
</dbReference>
<dbReference type="GO" id="GO:0004777">
    <property type="term" value="F:succinate-semialdehyde dehydrogenase (NAD+) activity"/>
    <property type="evidence" value="ECO:0007669"/>
    <property type="project" value="TreeGrafter"/>
</dbReference>
<comment type="similarity">
    <text evidence="1 4">Belongs to the aldehyde dehydrogenase family.</text>
</comment>
<dbReference type="FunFam" id="3.40.309.10:FF:000009">
    <property type="entry name" value="Aldehyde dehydrogenase A"/>
    <property type="match status" value="1"/>
</dbReference>
<keyword evidence="2 4" id="KW-0560">Oxidoreductase</keyword>
<dbReference type="InterPro" id="IPR015590">
    <property type="entry name" value="Aldehyde_DH_dom"/>
</dbReference>
<name>A0A0P1E8E8_9RHOB</name>
<dbReference type="FunFam" id="3.40.605.10:FF:000007">
    <property type="entry name" value="NAD/NADP-dependent betaine aldehyde dehydrogenase"/>
    <property type="match status" value="1"/>
</dbReference>
<dbReference type="SUPFAM" id="SSF53720">
    <property type="entry name" value="ALDH-like"/>
    <property type="match status" value="1"/>
</dbReference>
<dbReference type="InterPro" id="IPR016160">
    <property type="entry name" value="Ald_DH_CS_CYS"/>
</dbReference>
<dbReference type="GO" id="GO:0009450">
    <property type="term" value="P:gamma-aminobutyric acid catabolic process"/>
    <property type="evidence" value="ECO:0007669"/>
    <property type="project" value="TreeGrafter"/>
</dbReference>
<dbReference type="InterPro" id="IPR050740">
    <property type="entry name" value="Aldehyde_DH_Superfamily"/>
</dbReference>
<sequence length="488" mass="52107">MRSVVGDLGQVVRHSMFIDGRFVDFDADTVVVENPANEEIVALVPDGAAAHADAAVEAAHRAFGSWSSRPAIERARLVLRLAEAVRVDAGRLAALITTEQGKPISQARGEVDAAVTFLCHAAEEARRISGDIVASDNESEEIQIRRHPYGVVVALTAWNYPLALAARKIGPALVAGNTVLLLGHEITPLSGLAIAELADKVGFPPGVLNVLTGKGPVVGQRLVEHPDTSLITMTGSTRAGKEIFRAAANRIKVVRLELGGKAPFIVMEDADIDAAVSAAIAARFANCGQICTCNERMYLHRSIADQFLEKFVSAVRALSIGDPMDDCDLGPKVSKAEVTKVTEIIQRSIAEGATVHLAGGPLTDGAHHKGHWMSPTVLEVSDNGNAAMQEEVFGPVATAMRVDDFDQAIDVANDTSFGLSAYLFTASHRRLMEAPSRLKFGELYLNRSNGEAVQGFHTGWGMSGVGGEDGAYGFDGYLRKQTTYMNWA</sequence>
<dbReference type="InterPro" id="IPR029510">
    <property type="entry name" value="Ald_DH_CS_GLU"/>
</dbReference>
<organism evidence="6 7">
    <name type="scientific">Ruegeria atlantica</name>
    <dbReference type="NCBI Taxonomy" id="81569"/>
    <lineage>
        <taxon>Bacteria</taxon>
        <taxon>Pseudomonadati</taxon>
        <taxon>Pseudomonadota</taxon>
        <taxon>Alphaproteobacteria</taxon>
        <taxon>Rhodobacterales</taxon>
        <taxon>Roseobacteraceae</taxon>
        <taxon>Ruegeria</taxon>
    </lineage>
</organism>
<keyword evidence="7" id="KW-1185">Reference proteome</keyword>
<accession>A0A0P1E8E8</accession>
<evidence type="ECO:0000259" key="5">
    <source>
        <dbReference type="Pfam" id="PF00171"/>
    </source>
</evidence>
<dbReference type="EMBL" id="CYPS01000057">
    <property type="protein sequence ID" value="CUH44728.1"/>
    <property type="molecule type" value="Genomic_DNA"/>
</dbReference>
<dbReference type="InterPro" id="IPR016162">
    <property type="entry name" value="Ald_DH_N"/>
</dbReference>
<dbReference type="GO" id="GO:0008911">
    <property type="term" value="F:lactaldehyde dehydrogenase (NAD+) activity"/>
    <property type="evidence" value="ECO:0007669"/>
    <property type="project" value="UniProtKB-EC"/>
</dbReference>
<dbReference type="PROSITE" id="PS00687">
    <property type="entry name" value="ALDEHYDE_DEHYDR_GLU"/>
    <property type="match status" value="1"/>
</dbReference>
<reference evidence="7" key="1">
    <citation type="submission" date="2015-09" db="EMBL/GenBank/DDBJ databases">
        <authorList>
            <person name="Rodrigo-Torres L."/>
            <person name="Arahal D.R."/>
        </authorList>
    </citation>
    <scope>NUCLEOTIDE SEQUENCE [LARGE SCALE GENOMIC DNA]</scope>
    <source>
        <strain evidence="7">CECT 4293</strain>
    </source>
</reference>
<dbReference type="Gene3D" id="3.40.605.10">
    <property type="entry name" value="Aldehyde Dehydrogenase, Chain A, domain 1"/>
    <property type="match status" value="1"/>
</dbReference>
<dbReference type="EC" id="1.2.1.22" evidence="6"/>
<evidence type="ECO:0000313" key="7">
    <source>
        <dbReference type="Proteomes" id="UP000050786"/>
    </source>
</evidence>
<dbReference type="PROSITE" id="PS00070">
    <property type="entry name" value="ALDEHYDE_DEHYDR_CYS"/>
    <property type="match status" value="1"/>
</dbReference>
<evidence type="ECO:0000256" key="3">
    <source>
        <dbReference type="PROSITE-ProRule" id="PRU10007"/>
    </source>
</evidence>
<dbReference type="AlphaFoldDB" id="A0A0P1E8E8"/>
<feature type="active site" evidence="3">
    <location>
        <position position="257"/>
    </location>
</feature>
<dbReference type="PANTHER" id="PTHR43353:SF5">
    <property type="entry name" value="SUCCINATE-SEMIALDEHYDE DEHYDROGENASE, MITOCHONDRIAL"/>
    <property type="match status" value="1"/>
</dbReference>
<feature type="domain" description="Aldehyde dehydrogenase" evidence="5">
    <location>
        <begin position="23"/>
        <end position="482"/>
    </location>
</feature>
<dbReference type="RefSeq" id="WP_222424457.1">
    <property type="nucleotide sequence ID" value="NZ_CYPS01000057.1"/>
</dbReference>